<name>A0ACA9N932_9GLOM</name>
<dbReference type="Proteomes" id="UP000789920">
    <property type="component" value="Unassembled WGS sequence"/>
</dbReference>
<accession>A0ACA9N932</accession>
<proteinExistence type="predicted"/>
<protein>
    <submittedName>
        <fullName evidence="1">6423_t:CDS:1</fullName>
    </submittedName>
</protein>
<sequence length="462" mass="53375">MAQDMLPHVNSTHGIGHVNGTHGIVNSTHEPPKVLYEAAINIAHIIDVGTFKDLLFEVASDQFSKKHIQVFGHEKKKDKWTKLQDGLTDYLQALVQLNFKMVRFLIELDKSQEIILPELQNASLVLMNNTKQLYFPNKLVRGNSHDRLYNDLIDLFKEKGGGWSAGLQNTRSKIFLERLSNAIWYVDPHIKLLRDRACHLPSLFQQLKTYKEEYSASEIWASSKCWNEIIPKIFSFVTMMRKYAEHLQKSAQLTINSHNSTEVVRSPNKHSTLKIISGSLNINSKYKNLEENLAKKDVYDFIEISEFLPSEYSNHYSLFHDIYRSETNKNHRPSLVLTHEGQEQCTVCGKWRCLYSQNPLNDNGNCNGKKYLYTCGGPILDDKHLLYNIIFVRELISCDSPIELNYYAYKQGDNVRLCYWCGAIEGLSDIPNSLIAQFKIVYPCCELCKELEKNHFTRLEIK</sequence>
<dbReference type="EMBL" id="CAJVQC010012180">
    <property type="protein sequence ID" value="CAG8635666.1"/>
    <property type="molecule type" value="Genomic_DNA"/>
</dbReference>
<reference evidence="1" key="1">
    <citation type="submission" date="2021-06" db="EMBL/GenBank/DDBJ databases">
        <authorList>
            <person name="Kallberg Y."/>
            <person name="Tangrot J."/>
            <person name="Rosling A."/>
        </authorList>
    </citation>
    <scope>NUCLEOTIDE SEQUENCE</scope>
    <source>
        <strain evidence="1">MA461A</strain>
    </source>
</reference>
<gene>
    <name evidence="1" type="ORF">RPERSI_LOCUS7279</name>
</gene>
<comment type="caution">
    <text evidence="1">The sequence shown here is derived from an EMBL/GenBank/DDBJ whole genome shotgun (WGS) entry which is preliminary data.</text>
</comment>
<organism evidence="1 2">
    <name type="scientific">Racocetra persica</name>
    <dbReference type="NCBI Taxonomy" id="160502"/>
    <lineage>
        <taxon>Eukaryota</taxon>
        <taxon>Fungi</taxon>
        <taxon>Fungi incertae sedis</taxon>
        <taxon>Mucoromycota</taxon>
        <taxon>Glomeromycotina</taxon>
        <taxon>Glomeromycetes</taxon>
        <taxon>Diversisporales</taxon>
        <taxon>Gigasporaceae</taxon>
        <taxon>Racocetra</taxon>
    </lineage>
</organism>
<evidence type="ECO:0000313" key="1">
    <source>
        <dbReference type="EMBL" id="CAG8635666.1"/>
    </source>
</evidence>
<feature type="non-terminal residue" evidence="1">
    <location>
        <position position="462"/>
    </location>
</feature>
<keyword evidence="2" id="KW-1185">Reference proteome</keyword>
<evidence type="ECO:0000313" key="2">
    <source>
        <dbReference type="Proteomes" id="UP000789920"/>
    </source>
</evidence>